<evidence type="ECO:0000256" key="5">
    <source>
        <dbReference type="ARBA" id="ARBA00022857"/>
    </source>
</evidence>
<dbReference type="FunFam" id="1.10.3730.10:FF:000001">
    <property type="entry name" value="Pyrroline-5-carboxylate reductase"/>
    <property type="match status" value="1"/>
</dbReference>
<dbReference type="SUPFAM" id="SSF51735">
    <property type="entry name" value="NAD(P)-binding Rossmann-fold domains"/>
    <property type="match status" value="1"/>
</dbReference>
<keyword evidence="8" id="KW-0028">Amino-acid biosynthesis</keyword>
<sequence>MATKTATSVARAAPAAIPAVKSIGFIGAGKMAQALAKGFLSAGCVRAENIWASAPSEKNFEFWHQHGCQAVHENRTIPENCDITVLACKPPQIPSVATQIASTELRTRLLMTVAAGVPLKTITDIIKHVPVARIMTNTATQVCRGASSFCLTRGFTSDAENLRIIKSLLGSISFCEEVNESQLDAICAISGSGIAYMFLFLEAMADAGVKVGLSRELSIDLSLHTMAGAAALAGEDRAEHKAGKAFSKGFSKLREDVCSPGGTTIHGLHKLERHGFRSVVMDAIEAATERSKELGKK</sequence>
<dbReference type="EC" id="1.5.1.2" evidence="3 8"/>
<dbReference type="OrthoDB" id="10263291at2759"/>
<keyword evidence="4 8" id="KW-0641">Proline biosynthesis</keyword>
<feature type="binding site" evidence="7">
    <location>
        <begin position="87"/>
        <end position="90"/>
    </location>
    <ligand>
        <name>NADP(+)</name>
        <dbReference type="ChEBI" id="CHEBI:58349"/>
    </ligand>
</feature>
<comment type="similarity">
    <text evidence="2 8">Belongs to the pyrroline-5-carboxylate reductase family.</text>
</comment>
<reference evidence="9" key="1">
    <citation type="submission" date="2020-11" db="EMBL/GenBank/DDBJ databases">
        <authorList>
            <person name="Tran Van P."/>
        </authorList>
    </citation>
    <scope>NUCLEOTIDE SEQUENCE</scope>
</reference>
<dbReference type="PANTHER" id="PTHR11645">
    <property type="entry name" value="PYRROLINE-5-CARBOXYLATE REDUCTASE"/>
    <property type="match status" value="1"/>
</dbReference>
<gene>
    <name evidence="9" type="ORF">CTOB1V02_LOCUS10756</name>
</gene>
<name>A0A7R8WPP8_9CRUS</name>
<organism evidence="9">
    <name type="scientific">Cyprideis torosa</name>
    <dbReference type="NCBI Taxonomy" id="163714"/>
    <lineage>
        <taxon>Eukaryota</taxon>
        <taxon>Metazoa</taxon>
        <taxon>Ecdysozoa</taxon>
        <taxon>Arthropoda</taxon>
        <taxon>Crustacea</taxon>
        <taxon>Oligostraca</taxon>
        <taxon>Ostracoda</taxon>
        <taxon>Podocopa</taxon>
        <taxon>Podocopida</taxon>
        <taxon>Cytherocopina</taxon>
        <taxon>Cytheroidea</taxon>
        <taxon>Cytherideidae</taxon>
        <taxon>Cyprideis</taxon>
    </lineage>
</organism>
<dbReference type="InterPro" id="IPR036291">
    <property type="entry name" value="NAD(P)-bd_dom_sf"/>
</dbReference>
<dbReference type="AlphaFoldDB" id="A0A7R8WPP8"/>
<keyword evidence="5 7" id="KW-0521">NADP</keyword>
<dbReference type="Pfam" id="PF03807">
    <property type="entry name" value="F420_oxidored"/>
    <property type="match status" value="1"/>
</dbReference>
<dbReference type="PROSITE" id="PS00521">
    <property type="entry name" value="P5CR"/>
    <property type="match status" value="1"/>
</dbReference>
<evidence type="ECO:0000313" key="9">
    <source>
        <dbReference type="EMBL" id="CAD7232931.1"/>
    </source>
</evidence>
<dbReference type="InterPro" id="IPR028939">
    <property type="entry name" value="P5C_Rdtase_cat_N"/>
</dbReference>
<dbReference type="Gene3D" id="1.10.3730.10">
    <property type="entry name" value="ProC C-terminal domain-like"/>
    <property type="match status" value="1"/>
</dbReference>
<feature type="binding site" evidence="7">
    <location>
        <begin position="26"/>
        <end position="31"/>
    </location>
    <ligand>
        <name>NADP(+)</name>
        <dbReference type="ChEBI" id="CHEBI:58349"/>
    </ligand>
</feature>
<evidence type="ECO:0000256" key="6">
    <source>
        <dbReference type="ARBA" id="ARBA00023002"/>
    </source>
</evidence>
<evidence type="ECO:0000256" key="2">
    <source>
        <dbReference type="ARBA" id="ARBA00005525"/>
    </source>
</evidence>
<accession>A0A7R8WPP8</accession>
<keyword evidence="6 8" id="KW-0560">Oxidoreductase</keyword>
<dbReference type="Gene3D" id="3.40.50.720">
    <property type="entry name" value="NAD(P)-binding Rossmann-like Domain"/>
    <property type="match status" value="1"/>
</dbReference>
<dbReference type="InterPro" id="IPR029036">
    <property type="entry name" value="P5CR_dimer"/>
</dbReference>
<proteinExistence type="inferred from homology"/>
<dbReference type="HAMAP" id="MF_01925">
    <property type="entry name" value="P5C_reductase"/>
    <property type="match status" value="1"/>
</dbReference>
<dbReference type="InterPro" id="IPR008927">
    <property type="entry name" value="6-PGluconate_DH-like_C_sf"/>
</dbReference>
<dbReference type="SUPFAM" id="SSF48179">
    <property type="entry name" value="6-phosphogluconate dehydrogenase C-terminal domain-like"/>
    <property type="match status" value="1"/>
</dbReference>
<comment type="pathway">
    <text evidence="1 8">Amino-acid biosynthesis; L-proline biosynthesis; L-proline from L-glutamate 5-semialdehyde: step 1/1.</text>
</comment>
<dbReference type="InterPro" id="IPR053790">
    <property type="entry name" value="P5CR-like_CS"/>
</dbReference>
<comment type="catalytic activity">
    <reaction evidence="8">
        <text>L-proline + NADP(+) = (S)-1-pyrroline-5-carboxylate + NADPH + 2 H(+)</text>
        <dbReference type="Rhea" id="RHEA:14109"/>
        <dbReference type="ChEBI" id="CHEBI:15378"/>
        <dbReference type="ChEBI" id="CHEBI:17388"/>
        <dbReference type="ChEBI" id="CHEBI:57783"/>
        <dbReference type="ChEBI" id="CHEBI:58349"/>
        <dbReference type="ChEBI" id="CHEBI:60039"/>
        <dbReference type="EC" id="1.5.1.2"/>
    </reaction>
</comment>
<evidence type="ECO:0000256" key="7">
    <source>
        <dbReference type="PIRSR" id="PIRSR000193-1"/>
    </source>
</evidence>
<evidence type="ECO:0000256" key="4">
    <source>
        <dbReference type="ARBA" id="ARBA00022650"/>
    </source>
</evidence>
<dbReference type="UniPathway" id="UPA00098">
    <property type="reaction ID" value="UER00361"/>
</dbReference>
<dbReference type="NCBIfam" id="TIGR00112">
    <property type="entry name" value="proC"/>
    <property type="match status" value="1"/>
</dbReference>
<dbReference type="Pfam" id="PF14748">
    <property type="entry name" value="P5CR_dimer"/>
    <property type="match status" value="1"/>
</dbReference>
<protein>
    <recommendedName>
        <fullName evidence="3 8">Pyrroline-5-carboxylate reductase</fullName>
        <ecNumber evidence="3 8">1.5.1.2</ecNumber>
    </recommendedName>
</protein>
<dbReference type="GO" id="GO:0004735">
    <property type="term" value="F:pyrroline-5-carboxylate reductase activity"/>
    <property type="evidence" value="ECO:0007669"/>
    <property type="project" value="UniProtKB-EC"/>
</dbReference>
<dbReference type="PANTHER" id="PTHR11645:SF62">
    <property type="entry name" value="PYRROLINE-5-CARBOXYLATE REDUCTASE"/>
    <property type="match status" value="1"/>
</dbReference>
<dbReference type="InterPro" id="IPR000304">
    <property type="entry name" value="Pyrroline-COOH_reductase"/>
</dbReference>
<evidence type="ECO:0000256" key="3">
    <source>
        <dbReference type="ARBA" id="ARBA00012855"/>
    </source>
</evidence>
<dbReference type="GO" id="GO:0055129">
    <property type="term" value="P:L-proline biosynthetic process"/>
    <property type="evidence" value="ECO:0007669"/>
    <property type="project" value="UniProtKB-UniPathway"/>
</dbReference>
<feature type="binding site" evidence="7">
    <location>
        <position position="74"/>
    </location>
    <ligand>
        <name>NADPH</name>
        <dbReference type="ChEBI" id="CHEBI:57783"/>
    </ligand>
</feature>
<evidence type="ECO:0000256" key="8">
    <source>
        <dbReference type="RuleBase" id="RU003903"/>
    </source>
</evidence>
<dbReference type="PIRSF" id="PIRSF000193">
    <property type="entry name" value="Pyrrol-5-carb_rd"/>
    <property type="match status" value="1"/>
</dbReference>
<evidence type="ECO:0000256" key="1">
    <source>
        <dbReference type="ARBA" id="ARBA00005205"/>
    </source>
</evidence>
<dbReference type="EMBL" id="OB665345">
    <property type="protein sequence ID" value="CAD7232931.1"/>
    <property type="molecule type" value="Genomic_DNA"/>
</dbReference>